<organism evidence="2 3">
    <name type="scientific">Natrinema halophilum</name>
    <dbReference type="NCBI Taxonomy" id="1699371"/>
    <lineage>
        <taxon>Archaea</taxon>
        <taxon>Methanobacteriati</taxon>
        <taxon>Methanobacteriota</taxon>
        <taxon>Stenosarchaea group</taxon>
        <taxon>Halobacteria</taxon>
        <taxon>Halobacteriales</taxon>
        <taxon>Natrialbaceae</taxon>
        <taxon>Natrinema</taxon>
    </lineage>
</organism>
<evidence type="ECO:0000313" key="3">
    <source>
        <dbReference type="Proteomes" id="UP000509241"/>
    </source>
</evidence>
<dbReference type="OrthoDB" id="188205at2157"/>
<gene>
    <name evidence="2" type="ORF">HYG82_07545</name>
</gene>
<reference evidence="2 3" key="1">
    <citation type="submission" date="2020-07" db="EMBL/GenBank/DDBJ databases">
        <authorList>
            <person name="Cui H."/>
        </authorList>
    </citation>
    <scope>NUCLEOTIDE SEQUENCE [LARGE SCALE GENOMIC DNA]</scope>
    <source>
        <strain evidence="2 3">YPL8</strain>
    </source>
</reference>
<evidence type="ECO:0000256" key="1">
    <source>
        <dbReference type="SAM" id="MobiDB-lite"/>
    </source>
</evidence>
<evidence type="ECO:0000313" key="2">
    <source>
        <dbReference type="EMBL" id="QLG48710.1"/>
    </source>
</evidence>
<dbReference type="KEGG" id="haly:HYG82_07545"/>
<dbReference type="AlphaFoldDB" id="A0A7D5GJV0"/>
<dbReference type="EMBL" id="CP058601">
    <property type="protein sequence ID" value="QLG48710.1"/>
    <property type="molecule type" value="Genomic_DNA"/>
</dbReference>
<accession>A0A7D5GJV0</accession>
<protein>
    <submittedName>
        <fullName evidence="2">Uncharacterized protein</fullName>
    </submittedName>
</protein>
<dbReference type="Proteomes" id="UP000509241">
    <property type="component" value="Chromosome"/>
</dbReference>
<dbReference type="GeneID" id="56033134"/>
<sequence>MKRRALLTSITVGAATVAGCIGKLNRDENDERKYEACNHSVLRYRNLPDDVKTEVDTALNEGHYVSDEQLLWQQVAGPEVEALVQGTRHIDSDGEIEDDTVLYAPQVDVTNGTHIIEFEEITPHLTVVEVPEVPLHISITIKYTSGTIVKEIDLPIKQIYSSPEVSLPRDYGSYIVEVTVEDWGTESVTVHSPKDISLSISENDISLSIPKTEGIESSGSADDEAEPSDSAGNTSPAVCPWAT</sequence>
<keyword evidence="3" id="KW-1185">Reference proteome</keyword>
<proteinExistence type="predicted"/>
<name>A0A7D5GJV0_9EURY</name>
<dbReference type="PROSITE" id="PS51257">
    <property type="entry name" value="PROKAR_LIPOPROTEIN"/>
    <property type="match status" value="1"/>
</dbReference>
<feature type="region of interest" description="Disordered" evidence="1">
    <location>
        <begin position="209"/>
        <end position="243"/>
    </location>
</feature>
<dbReference type="RefSeq" id="WP_179260447.1">
    <property type="nucleotide sequence ID" value="NZ_CP058601.1"/>
</dbReference>